<name>A0AAD9PW12_ACRCE</name>
<feature type="non-terminal residue" evidence="2">
    <location>
        <position position="1"/>
    </location>
</feature>
<proteinExistence type="predicted"/>
<evidence type="ECO:0000313" key="2">
    <source>
        <dbReference type="EMBL" id="KAK2549954.1"/>
    </source>
</evidence>
<gene>
    <name evidence="2" type="ORF">P5673_029564</name>
</gene>
<dbReference type="PANTHER" id="PTHR46880:SF5">
    <property type="entry name" value="DUF4371 DOMAIN-CONTAINING PROTEIN"/>
    <property type="match status" value="1"/>
</dbReference>
<organism evidence="2 3">
    <name type="scientific">Acropora cervicornis</name>
    <name type="common">Staghorn coral</name>
    <dbReference type="NCBI Taxonomy" id="6130"/>
    <lineage>
        <taxon>Eukaryota</taxon>
        <taxon>Metazoa</taxon>
        <taxon>Cnidaria</taxon>
        <taxon>Anthozoa</taxon>
        <taxon>Hexacorallia</taxon>
        <taxon>Scleractinia</taxon>
        <taxon>Astrocoeniina</taxon>
        <taxon>Acroporidae</taxon>
        <taxon>Acropora</taxon>
    </lineage>
</organism>
<reference evidence="2" key="2">
    <citation type="journal article" date="2023" name="Science">
        <title>Genomic signatures of disease resistance in endangered staghorn corals.</title>
        <authorList>
            <person name="Vollmer S.V."/>
            <person name="Selwyn J.D."/>
            <person name="Despard B.A."/>
            <person name="Roesel C.L."/>
        </authorList>
    </citation>
    <scope>NUCLEOTIDE SEQUENCE</scope>
    <source>
        <strain evidence="2">K2</strain>
    </source>
</reference>
<evidence type="ECO:0000256" key="1">
    <source>
        <dbReference type="SAM" id="MobiDB-lite"/>
    </source>
</evidence>
<accession>A0AAD9PW12</accession>
<feature type="compositionally biased region" description="Polar residues" evidence="1">
    <location>
        <begin position="71"/>
        <end position="81"/>
    </location>
</feature>
<dbReference type="AlphaFoldDB" id="A0AAD9PW12"/>
<dbReference type="EMBL" id="JARQWQ010000118">
    <property type="protein sequence ID" value="KAK2549954.1"/>
    <property type="molecule type" value="Genomic_DNA"/>
</dbReference>
<feature type="region of interest" description="Disordered" evidence="1">
    <location>
        <begin position="71"/>
        <end position="97"/>
    </location>
</feature>
<protein>
    <submittedName>
        <fullName evidence="2">Zinc finger protein 862</fullName>
    </submittedName>
</protein>
<dbReference type="PANTHER" id="PTHR46880">
    <property type="entry name" value="RAS-ASSOCIATING DOMAIN-CONTAINING PROTEIN"/>
    <property type="match status" value="1"/>
</dbReference>
<keyword evidence="3" id="KW-1185">Reference proteome</keyword>
<reference evidence="2" key="1">
    <citation type="journal article" date="2023" name="G3 (Bethesda)">
        <title>Whole genome assembly and annotation of the endangered Caribbean coral Acropora cervicornis.</title>
        <authorList>
            <person name="Selwyn J.D."/>
            <person name="Vollmer S.V."/>
        </authorList>
    </citation>
    <scope>NUCLEOTIDE SEQUENCE</scope>
    <source>
        <strain evidence="2">K2</strain>
    </source>
</reference>
<evidence type="ECO:0000313" key="3">
    <source>
        <dbReference type="Proteomes" id="UP001249851"/>
    </source>
</evidence>
<dbReference type="Proteomes" id="UP001249851">
    <property type="component" value="Unassembled WGS sequence"/>
</dbReference>
<sequence>SQKTNTLQREEGLFIQQHGASGDVINSGRILAFSSSLRDVDGQTSRLLREQPDFVHHQISNALQRLSTSMTHATDNDNISPENAEPPNKKASKSGSRENTAYLKTVLYWEKDLTIDLGYKLSKLEGQSEVVEEFVTGSRNIKKESVKFHTQSVLHKSAVDAKLAADKKQRNEQSPIEKGLQKMDEKTLQNMDKLFQTAFYLAWKERPSTDFPDLLDLQTLNGPGVCGTYHNDKAAKEFITHIAGVYQDNLQKQLHNSDYFSVYG</sequence>
<comment type="caution">
    <text evidence="2">The sequence shown here is derived from an EMBL/GenBank/DDBJ whole genome shotgun (WGS) entry which is preliminary data.</text>
</comment>